<accession>A0A1C3XI97</accession>
<proteinExistence type="predicted"/>
<feature type="transmembrane region" description="Helical" evidence="7">
    <location>
        <begin position="12"/>
        <end position="34"/>
    </location>
</feature>
<protein>
    <submittedName>
        <fullName evidence="8">Uncharacterized membrane protein YccC</fullName>
    </submittedName>
</protein>
<feature type="transmembrane region" description="Helical" evidence="7">
    <location>
        <begin position="393"/>
        <end position="409"/>
    </location>
</feature>
<evidence type="ECO:0000256" key="4">
    <source>
        <dbReference type="ARBA" id="ARBA00022692"/>
    </source>
</evidence>
<name>A0A1C3XI97_9BRAD</name>
<evidence type="ECO:0000256" key="3">
    <source>
        <dbReference type="ARBA" id="ARBA00022475"/>
    </source>
</evidence>
<keyword evidence="4 7" id="KW-0812">Transmembrane</keyword>
<feature type="transmembrane region" description="Helical" evidence="7">
    <location>
        <begin position="445"/>
        <end position="464"/>
    </location>
</feature>
<comment type="subcellular location">
    <subcellularLocation>
        <location evidence="1">Cell membrane</location>
        <topology evidence="1">Multi-pass membrane protein</topology>
    </subcellularLocation>
</comment>
<dbReference type="PANTHER" id="PTHR30509:SF9">
    <property type="entry name" value="MULTIDRUG RESISTANCE PROTEIN MDTO"/>
    <property type="match status" value="1"/>
</dbReference>
<dbReference type="AlphaFoldDB" id="A0A1C3XI97"/>
<evidence type="ECO:0000256" key="2">
    <source>
        <dbReference type="ARBA" id="ARBA00022448"/>
    </source>
</evidence>
<feature type="transmembrane region" description="Helical" evidence="7">
    <location>
        <begin position="421"/>
        <end position="439"/>
    </location>
</feature>
<dbReference type="EMBL" id="FMAI01000016">
    <property type="protein sequence ID" value="SCB52000.1"/>
    <property type="molecule type" value="Genomic_DNA"/>
</dbReference>
<dbReference type="GO" id="GO:0022857">
    <property type="term" value="F:transmembrane transporter activity"/>
    <property type="evidence" value="ECO:0007669"/>
    <property type="project" value="InterPro"/>
</dbReference>
<dbReference type="PANTHER" id="PTHR30509">
    <property type="entry name" value="P-HYDROXYBENZOIC ACID EFFLUX PUMP SUBUNIT-RELATED"/>
    <property type="match status" value="1"/>
</dbReference>
<reference evidence="9" key="1">
    <citation type="submission" date="2016-08" db="EMBL/GenBank/DDBJ databases">
        <authorList>
            <person name="Varghese N."/>
            <person name="Submissions Spin"/>
        </authorList>
    </citation>
    <scope>NUCLEOTIDE SEQUENCE [LARGE SCALE GENOMIC DNA]</scope>
    <source>
        <strain evidence="9">ERR11</strain>
    </source>
</reference>
<evidence type="ECO:0000256" key="1">
    <source>
        <dbReference type="ARBA" id="ARBA00004651"/>
    </source>
</evidence>
<feature type="transmembrane region" description="Helical" evidence="7">
    <location>
        <begin position="367"/>
        <end position="387"/>
    </location>
</feature>
<sequence>MTQAASFRDRHAALIFALRTFAAAMLAFSVALLLDMPRPYWAMASVYITSNLFTGATTSKAVYRILGTLIGAAGTIVLVPNLVNAPELLSLCIALWVGICLYLSLIDGTPRSYVFMLAGYTVALLGFPIVSTPQSAFDIVVSRVQEITLGIVCASVVAMLVLPRSVASAVTAQTDAWLAGARRLAADVLTGRGSDRERDSERIRLAAAASEIDQLGRHLGYEAATSTNIGRGLQFLRQHMLSLLPLLGSIEDRKLPFSSHEEATARVARMCTRIAAWLEAGGRDGQEASALRAALDDVRPAPSVDADWIEITIFGLVARLRNLIDVMQDCQLLREAISEGRNLESLPLVFSHGAAAVAVPHRDYWSALQAAGSVALAVLCCSCFSIATGWSDGVAAPLFAAVVGSFLAGADDPLPAFRNFYGLFLVVIAVHGIYLFGVLPRITTLEVLIVALMPPFVLFGWMAARPTTARLGAILAIYLSVQLALTETYSADFITYANSSVALMLGVALTGVTCGVVRMAGADWIAKRLLQSNWTTLASVAERTSDQDPFALASLMQHRLALLAARITIVPADARSGAANLRQLRTALNILGVRRSSLGLSRCARAATEAFFARLAPICRTHTAGPLSHDLVGQLDGAIALTLQEPTSEARDHVLVGLTGVRSGLFPESPAYQPQQTEPGTIAA</sequence>
<feature type="transmembrane region" description="Helical" evidence="7">
    <location>
        <begin position="471"/>
        <end position="489"/>
    </location>
</feature>
<keyword evidence="3" id="KW-1003">Cell membrane</keyword>
<evidence type="ECO:0000313" key="8">
    <source>
        <dbReference type="EMBL" id="SCB52000.1"/>
    </source>
</evidence>
<gene>
    <name evidence="8" type="ORF">GA0061098_1016131</name>
</gene>
<keyword evidence="2" id="KW-0813">Transport</keyword>
<organism evidence="8 9">
    <name type="scientific">Bradyrhizobium shewense</name>
    <dbReference type="NCBI Taxonomy" id="1761772"/>
    <lineage>
        <taxon>Bacteria</taxon>
        <taxon>Pseudomonadati</taxon>
        <taxon>Pseudomonadota</taxon>
        <taxon>Alphaproteobacteria</taxon>
        <taxon>Hyphomicrobiales</taxon>
        <taxon>Nitrobacteraceae</taxon>
        <taxon>Bradyrhizobium</taxon>
    </lineage>
</organism>
<feature type="transmembrane region" description="Helical" evidence="7">
    <location>
        <begin position="88"/>
        <end position="106"/>
    </location>
</feature>
<keyword evidence="5 7" id="KW-1133">Transmembrane helix</keyword>
<evidence type="ECO:0000256" key="6">
    <source>
        <dbReference type="ARBA" id="ARBA00023136"/>
    </source>
</evidence>
<feature type="transmembrane region" description="Helical" evidence="7">
    <location>
        <begin position="501"/>
        <end position="521"/>
    </location>
</feature>
<dbReference type="Proteomes" id="UP000199184">
    <property type="component" value="Unassembled WGS sequence"/>
</dbReference>
<keyword evidence="9" id="KW-1185">Reference proteome</keyword>
<evidence type="ECO:0000313" key="9">
    <source>
        <dbReference type="Proteomes" id="UP000199184"/>
    </source>
</evidence>
<feature type="transmembrane region" description="Helical" evidence="7">
    <location>
        <begin position="143"/>
        <end position="162"/>
    </location>
</feature>
<feature type="transmembrane region" description="Helical" evidence="7">
    <location>
        <begin position="40"/>
        <end position="58"/>
    </location>
</feature>
<dbReference type="RefSeq" id="WP_091964048.1">
    <property type="nucleotide sequence ID" value="NZ_FMAI01000016.1"/>
</dbReference>
<feature type="transmembrane region" description="Helical" evidence="7">
    <location>
        <begin position="65"/>
        <end position="82"/>
    </location>
</feature>
<dbReference type="InterPro" id="IPR006726">
    <property type="entry name" value="PHBA_efflux_AaeB/fusaric-R"/>
</dbReference>
<evidence type="ECO:0000256" key="5">
    <source>
        <dbReference type="ARBA" id="ARBA00022989"/>
    </source>
</evidence>
<evidence type="ECO:0000256" key="7">
    <source>
        <dbReference type="SAM" id="Phobius"/>
    </source>
</evidence>
<dbReference type="Pfam" id="PF04632">
    <property type="entry name" value="FUSC"/>
    <property type="match status" value="1"/>
</dbReference>
<keyword evidence="6 7" id="KW-0472">Membrane</keyword>
<dbReference type="GO" id="GO:0005886">
    <property type="term" value="C:plasma membrane"/>
    <property type="evidence" value="ECO:0007669"/>
    <property type="project" value="UniProtKB-SubCell"/>
</dbReference>
<feature type="transmembrane region" description="Helical" evidence="7">
    <location>
        <begin position="113"/>
        <end position="131"/>
    </location>
</feature>